<dbReference type="Proteomes" id="UP001245370">
    <property type="component" value="Unassembled WGS sequence"/>
</dbReference>
<dbReference type="GeneID" id="95764023"/>
<comment type="caution">
    <text evidence="1">The sequence shown here is derived from an EMBL/GenBank/DDBJ whole genome shotgun (WGS) entry which is preliminary data.</text>
</comment>
<keyword evidence="4" id="KW-1185">Reference proteome</keyword>
<gene>
    <name evidence="2" type="ORF">GGQ86_002897</name>
    <name evidence="1" type="ORF">XFLAVUS301_32400</name>
</gene>
<evidence type="ECO:0000313" key="1">
    <source>
        <dbReference type="EMBL" id="GLI23566.1"/>
    </source>
</evidence>
<proteinExistence type="predicted"/>
<dbReference type="Proteomes" id="UP001144397">
    <property type="component" value="Unassembled WGS sequence"/>
</dbReference>
<reference evidence="1" key="1">
    <citation type="submission" date="2022-12" db="EMBL/GenBank/DDBJ databases">
        <title>Reference genome sequencing for broad-spectrum identification of bacterial and archaeal isolates by mass spectrometry.</title>
        <authorList>
            <person name="Sekiguchi Y."/>
            <person name="Tourlousse D.M."/>
        </authorList>
    </citation>
    <scope>NUCLEOTIDE SEQUENCE</scope>
    <source>
        <strain evidence="1">301</strain>
    </source>
</reference>
<dbReference type="RefSeq" id="WP_229643959.1">
    <property type="nucleotide sequence ID" value="NZ_BSDO01000004.1"/>
</dbReference>
<dbReference type="InterPro" id="IPR046163">
    <property type="entry name" value="DUF6165"/>
</dbReference>
<dbReference type="EMBL" id="JAVDPY010000005">
    <property type="protein sequence ID" value="MDR6334415.1"/>
    <property type="molecule type" value="Genomic_DNA"/>
</dbReference>
<dbReference type="EMBL" id="BSDO01000004">
    <property type="protein sequence ID" value="GLI23566.1"/>
    <property type="molecule type" value="Genomic_DNA"/>
</dbReference>
<protein>
    <submittedName>
        <fullName evidence="1">Uncharacterized protein</fullName>
    </submittedName>
</protein>
<evidence type="ECO:0000313" key="2">
    <source>
        <dbReference type="EMBL" id="MDR6334415.1"/>
    </source>
</evidence>
<sequence>MNSGPFLIVAPIAVGELFDKISILEIKVAHAKDPATAANVRRERDALCALRDEHHLSELVGSLADELAAVNAHLWDVEDALRAMEAEGRFDESFVALARSVYRQNDLRAALKRRINEVANSAIVEEKLHFQPRS</sequence>
<name>A0A9W6FKQ2_XANFL</name>
<evidence type="ECO:0000313" key="3">
    <source>
        <dbReference type="Proteomes" id="UP001144397"/>
    </source>
</evidence>
<accession>A0A9W6FKQ2</accession>
<evidence type="ECO:0000313" key="4">
    <source>
        <dbReference type="Proteomes" id="UP001245370"/>
    </source>
</evidence>
<dbReference type="AlphaFoldDB" id="A0A9W6FKQ2"/>
<organism evidence="1 3">
    <name type="scientific">Xanthobacter flavus</name>
    <dbReference type="NCBI Taxonomy" id="281"/>
    <lineage>
        <taxon>Bacteria</taxon>
        <taxon>Pseudomonadati</taxon>
        <taxon>Pseudomonadota</taxon>
        <taxon>Alphaproteobacteria</taxon>
        <taxon>Hyphomicrobiales</taxon>
        <taxon>Xanthobacteraceae</taxon>
        <taxon>Xanthobacter</taxon>
    </lineage>
</organism>
<reference evidence="2 4" key="2">
    <citation type="submission" date="2023-07" db="EMBL/GenBank/DDBJ databases">
        <title>Genomic Encyclopedia of Type Strains, Phase IV (KMG-IV): sequencing the most valuable type-strain genomes for metagenomic binning, comparative biology and taxonomic classification.</title>
        <authorList>
            <person name="Goeker M."/>
        </authorList>
    </citation>
    <scope>NUCLEOTIDE SEQUENCE [LARGE SCALE GENOMIC DNA]</scope>
    <source>
        <strain evidence="2 4">DSM 338</strain>
    </source>
</reference>
<dbReference type="Pfam" id="PF19662">
    <property type="entry name" value="DUF6165"/>
    <property type="match status" value="1"/>
</dbReference>